<dbReference type="InterPro" id="IPR013155">
    <property type="entry name" value="M/V/L/I-tRNA-synth_anticd-bd"/>
</dbReference>
<organism evidence="9 10">
    <name type="scientific">Candidatus Intestinimonas merdavium</name>
    <dbReference type="NCBI Taxonomy" id="2838622"/>
    <lineage>
        <taxon>Bacteria</taxon>
        <taxon>Bacillati</taxon>
        <taxon>Bacillota</taxon>
        <taxon>Clostridia</taxon>
        <taxon>Eubacteriales</taxon>
        <taxon>Intestinimonas</taxon>
    </lineage>
</organism>
<dbReference type="PANTHER" id="PTHR42765:SF1">
    <property type="entry name" value="ISOLEUCINE--TRNA LIGASE, MITOCHONDRIAL"/>
    <property type="match status" value="1"/>
</dbReference>
<dbReference type="GO" id="GO:0005829">
    <property type="term" value="C:cytosol"/>
    <property type="evidence" value="ECO:0007669"/>
    <property type="project" value="TreeGrafter"/>
</dbReference>
<evidence type="ECO:0000313" key="9">
    <source>
        <dbReference type="EMBL" id="HIY72352.1"/>
    </source>
</evidence>
<evidence type="ECO:0000256" key="1">
    <source>
        <dbReference type="ARBA" id="ARBA00022598"/>
    </source>
</evidence>
<evidence type="ECO:0000256" key="5">
    <source>
        <dbReference type="ARBA" id="ARBA00023146"/>
    </source>
</evidence>
<feature type="non-terminal residue" evidence="9">
    <location>
        <position position="1"/>
    </location>
</feature>
<dbReference type="Pfam" id="PF06827">
    <property type="entry name" value="zf-FPG_IleRS"/>
    <property type="match status" value="1"/>
</dbReference>
<evidence type="ECO:0000313" key="10">
    <source>
        <dbReference type="Proteomes" id="UP000886824"/>
    </source>
</evidence>
<sequence>RLWVASADYTQDMRISKEIMKQLSQAYLKIRNTARYMLGNLCDFDPNADAVAVEKLMDLDRYALHAFNELVKTVRAAYDRYEFHGVYRAVYNFCVVDMSNFYLDIIKDRLYCGAEAERRSAQTALYYILDGMTRLIAPILAFTSDEIWHAMKHAKSVDAESVLLNDMPGDNAAFALGAADQARWAKLISLRDAVNKALENARNAGVFKKAQDTEVTLSVSADDAAFLKDVDLASLCIVSKVTVTTEAVEGEKNEESLLPCTIAVKLSEAPKCPRCWNHCDTIGAAGHHAELCDRCAAVVGE</sequence>
<reference evidence="9" key="1">
    <citation type="journal article" date="2021" name="PeerJ">
        <title>Extensive microbial diversity within the chicken gut microbiome revealed by metagenomics and culture.</title>
        <authorList>
            <person name="Gilroy R."/>
            <person name="Ravi A."/>
            <person name="Getino M."/>
            <person name="Pursley I."/>
            <person name="Horton D.L."/>
            <person name="Alikhan N.F."/>
            <person name="Baker D."/>
            <person name="Gharbi K."/>
            <person name="Hall N."/>
            <person name="Watson M."/>
            <person name="Adriaenssens E.M."/>
            <person name="Foster-Nyarko E."/>
            <person name="Jarju S."/>
            <person name="Secka A."/>
            <person name="Antonio M."/>
            <person name="Oren A."/>
            <person name="Chaudhuri R.R."/>
            <person name="La Ragione R."/>
            <person name="Hildebrand F."/>
            <person name="Pallen M.J."/>
        </authorList>
    </citation>
    <scope>NUCLEOTIDE SEQUENCE</scope>
    <source>
        <strain evidence="9">CHK33-7979</strain>
    </source>
</reference>
<accession>A0A9D1Z2V5</accession>
<dbReference type="GO" id="GO:0000049">
    <property type="term" value="F:tRNA binding"/>
    <property type="evidence" value="ECO:0007669"/>
    <property type="project" value="InterPro"/>
</dbReference>
<evidence type="ECO:0000256" key="6">
    <source>
        <dbReference type="ARBA" id="ARBA00048359"/>
    </source>
</evidence>
<evidence type="ECO:0000259" key="7">
    <source>
        <dbReference type="Pfam" id="PF06827"/>
    </source>
</evidence>
<dbReference type="InterPro" id="IPR050081">
    <property type="entry name" value="Ile-tRNA_ligase"/>
</dbReference>
<dbReference type="Gene3D" id="1.10.730.20">
    <property type="match status" value="1"/>
</dbReference>
<keyword evidence="2" id="KW-0547">Nucleotide-binding</keyword>
<dbReference type="Pfam" id="PF08264">
    <property type="entry name" value="Anticodon_1"/>
    <property type="match status" value="1"/>
</dbReference>
<comment type="caution">
    <text evidence="9">The sequence shown here is derived from an EMBL/GenBank/DDBJ whole genome shotgun (WGS) entry which is preliminary data.</text>
</comment>
<reference evidence="9" key="2">
    <citation type="submission" date="2021-04" db="EMBL/GenBank/DDBJ databases">
        <authorList>
            <person name="Gilroy R."/>
        </authorList>
    </citation>
    <scope>NUCLEOTIDE SEQUENCE</scope>
    <source>
        <strain evidence="9">CHK33-7979</strain>
    </source>
</reference>
<keyword evidence="4" id="KW-0648">Protein biosynthesis</keyword>
<dbReference type="SUPFAM" id="SSF47323">
    <property type="entry name" value="Anticodon-binding domain of a subclass of class I aminoacyl-tRNA synthetases"/>
    <property type="match status" value="1"/>
</dbReference>
<proteinExistence type="predicted"/>
<keyword evidence="5" id="KW-0030">Aminoacyl-tRNA synthetase</keyword>
<dbReference type="GO" id="GO:0005524">
    <property type="term" value="F:ATP binding"/>
    <property type="evidence" value="ECO:0007669"/>
    <property type="project" value="UniProtKB-KW"/>
</dbReference>
<dbReference type="InterPro" id="IPR010663">
    <property type="entry name" value="Znf_FPG/IleRS"/>
</dbReference>
<name>A0A9D1Z2V5_9FIRM</name>
<gene>
    <name evidence="9" type="ORF">H9826_00040</name>
</gene>
<evidence type="ECO:0000256" key="3">
    <source>
        <dbReference type="ARBA" id="ARBA00022840"/>
    </source>
</evidence>
<dbReference type="GO" id="GO:0004822">
    <property type="term" value="F:isoleucine-tRNA ligase activity"/>
    <property type="evidence" value="ECO:0007669"/>
    <property type="project" value="UniProtKB-EC"/>
</dbReference>
<dbReference type="CDD" id="cd07960">
    <property type="entry name" value="Anticodon_Ia_Ile_BEm"/>
    <property type="match status" value="1"/>
</dbReference>
<keyword evidence="1 9" id="KW-0436">Ligase</keyword>
<keyword evidence="3" id="KW-0067">ATP-binding</keyword>
<dbReference type="AlphaFoldDB" id="A0A9D1Z2V5"/>
<protein>
    <submittedName>
        <fullName evidence="9">Class I tRNA ligase family protein</fullName>
    </submittedName>
</protein>
<dbReference type="InterPro" id="IPR033708">
    <property type="entry name" value="Anticodon_Ile_BEm"/>
</dbReference>
<dbReference type="EMBL" id="DXCX01000001">
    <property type="protein sequence ID" value="HIY72352.1"/>
    <property type="molecule type" value="Genomic_DNA"/>
</dbReference>
<comment type="catalytic activity">
    <reaction evidence="6">
        <text>tRNA(Ile) + L-isoleucine + ATP = L-isoleucyl-tRNA(Ile) + AMP + diphosphate</text>
        <dbReference type="Rhea" id="RHEA:11060"/>
        <dbReference type="Rhea" id="RHEA-COMP:9666"/>
        <dbReference type="Rhea" id="RHEA-COMP:9695"/>
        <dbReference type="ChEBI" id="CHEBI:30616"/>
        <dbReference type="ChEBI" id="CHEBI:33019"/>
        <dbReference type="ChEBI" id="CHEBI:58045"/>
        <dbReference type="ChEBI" id="CHEBI:78442"/>
        <dbReference type="ChEBI" id="CHEBI:78528"/>
        <dbReference type="ChEBI" id="CHEBI:456215"/>
        <dbReference type="EC" id="6.1.1.5"/>
    </reaction>
</comment>
<dbReference type="InterPro" id="IPR009080">
    <property type="entry name" value="tRNAsynth_Ia_anticodon-bd"/>
</dbReference>
<feature type="domain" description="Zinc finger FPG/IleRS-type" evidence="7">
    <location>
        <begin position="271"/>
        <end position="297"/>
    </location>
</feature>
<evidence type="ECO:0000256" key="2">
    <source>
        <dbReference type="ARBA" id="ARBA00022741"/>
    </source>
</evidence>
<dbReference type="PANTHER" id="PTHR42765">
    <property type="entry name" value="SOLEUCYL-TRNA SYNTHETASE"/>
    <property type="match status" value="1"/>
</dbReference>
<dbReference type="GO" id="GO:0006428">
    <property type="term" value="P:isoleucyl-tRNA aminoacylation"/>
    <property type="evidence" value="ECO:0007669"/>
    <property type="project" value="TreeGrafter"/>
</dbReference>
<dbReference type="Proteomes" id="UP000886824">
    <property type="component" value="Unassembled WGS sequence"/>
</dbReference>
<feature type="domain" description="Methionyl/Valyl/Leucyl/Isoleucyl-tRNA synthetase anticodon-binding" evidence="8">
    <location>
        <begin position="60"/>
        <end position="216"/>
    </location>
</feature>
<evidence type="ECO:0000256" key="4">
    <source>
        <dbReference type="ARBA" id="ARBA00022917"/>
    </source>
</evidence>
<evidence type="ECO:0000259" key="8">
    <source>
        <dbReference type="Pfam" id="PF08264"/>
    </source>
</evidence>